<gene>
    <name evidence="2" type="ORF">GCM10017584_30850</name>
</gene>
<dbReference type="RefSeq" id="WP_271178148.1">
    <property type="nucleotide sequence ID" value="NZ_BAAAJO010000003.1"/>
</dbReference>
<dbReference type="SUPFAM" id="SSF46785">
    <property type="entry name" value="Winged helix' DNA-binding domain"/>
    <property type="match status" value="1"/>
</dbReference>
<evidence type="ECO:0000313" key="3">
    <source>
        <dbReference type="Proteomes" id="UP001142372"/>
    </source>
</evidence>
<dbReference type="Pfam" id="PF00480">
    <property type="entry name" value="ROK"/>
    <property type="match status" value="1"/>
</dbReference>
<evidence type="ECO:0000256" key="1">
    <source>
        <dbReference type="ARBA" id="ARBA00006479"/>
    </source>
</evidence>
<name>A0A9W6HBJ3_9MICO</name>
<reference evidence="2" key="2">
    <citation type="submission" date="2023-01" db="EMBL/GenBank/DDBJ databases">
        <authorList>
            <person name="Sun Q."/>
            <person name="Evtushenko L."/>
        </authorList>
    </citation>
    <scope>NUCLEOTIDE SEQUENCE</scope>
    <source>
        <strain evidence="2">VKM Ac-1401</strain>
    </source>
</reference>
<dbReference type="Gene3D" id="1.10.10.10">
    <property type="entry name" value="Winged helix-like DNA-binding domain superfamily/Winged helix DNA-binding domain"/>
    <property type="match status" value="1"/>
</dbReference>
<reference evidence="2" key="1">
    <citation type="journal article" date="2014" name="Int. J. Syst. Evol. Microbiol.">
        <title>Complete genome sequence of Corynebacterium casei LMG S-19264T (=DSM 44701T), isolated from a smear-ripened cheese.</title>
        <authorList>
            <consortium name="US DOE Joint Genome Institute (JGI-PGF)"/>
            <person name="Walter F."/>
            <person name="Albersmeier A."/>
            <person name="Kalinowski J."/>
            <person name="Ruckert C."/>
        </authorList>
    </citation>
    <scope>NUCLEOTIDE SEQUENCE</scope>
    <source>
        <strain evidence="2">VKM Ac-1401</strain>
    </source>
</reference>
<accession>A0A9W6HBJ3</accession>
<dbReference type="PANTHER" id="PTHR18964:SF149">
    <property type="entry name" value="BIFUNCTIONAL UDP-N-ACETYLGLUCOSAMINE 2-EPIMERASE_N-ACETYLMANNOSAMINE KINASE"/>
    <property type="match status" value="1"/>
</dbReference>
<dbReference type="InterPro" id="IPR043129">
    <property type="entry name" value="ATPase_NBD"/>
</dbReference>
<keyword evidence="3" id="KW-1185">Reference proteome</keyword>
<dbReference type="InterPro" id="IPR000600">
    <property type="entry name" value="ROK"/>
</dbReference>
<dbReference type="InterPro" id="IPR036390">
    <property type="entry name" value="WH_DNA-bd_sf"/>
</dbReference>
<dbReference type="PANTHER" id="PTHR18964">
    <property type="entry name" value="ROK (REPRESSOR, ORF, KINASE) FAMILY"/>
    <property type="match status" value="1"/>
</dbReference>
<dbReference type="SUPFAM" id="SSF53067">
    <property type="entry name" value="Actin-like ATPase domain"/>
    <property type="match status" value="2"/>
</dbReference>
<sequence length="403" mass="41296">MSDSGSASLVSGDVRTHNLSLLMRRLVDAGPSARSDLASATGLARGSVTALVGVLIEAGLVRETEVVPGEGAGRPRTLLSIAADSVALLALQLDADQAIAVAHDLDGTELLRVAEHHGRPMGDPEAVIDVAARVLGSALDDLEAGGRRVAGLTVVVFAPVGEEPRVVVADTDLGWGRVDVLAGLRALEPRLPRSATLTSDVIAAALAEASLIDDVTDLLYLKSNSGIGGAIISGGVLVEGRHHLAGALGHIAVDYDGALCDCGQRGCLVTVAGPDVVLERAGLADVLQHDGLTRALELLVERVHTGDEEATAAFVAAADWVARAIAIVRMTLDPQIILLGGYWAELSDLIGAPAAQRMRLAAYGSELAPPPVVAGTLGADAAILGALWRLRADLLADPLALSA</sequence>
<proteinExistence type="inferred from homology"/>
<dbReference type="AlphaFoldDB" id="A0A9W6HBJ3"/>
<dbReference type="EMBL" id="BSEN01000015">
    <property type="protein sequence ID" value="GLJ77511.1"/>
    <property type="molecule type" value="Genomic_DNA"/>
</dbReference>
<protein>
    <submittedName>
        <fullName evidence="2">NagC family transcriptional regulator</fullName>
    </submittedName>
</protein>
<comment type="caution">
    <text evidence="2">The sequence shown here is derived from an EMBL/GenBank/DDBJ whole genome shotgun (WGS) entry which is preliminary data.</text>
</comment>
<organism evidence="2 3">
    <name type="scientific">Leifsonia poae</name>
    <dbReference type="NCBI Taxonomy" id="110933"/>
    <lineage>
        <taxon>Bacteria</taxon>
        <taxon>Bacillati</taxon>
        <taxon>Actinomycetota</taxon>
        <taxon>Actinomycetes</taxon>
        <taxon>Micrococcales</taxon>
        <taxon>Microbacteriaceae</taxon>
        <taxon>Leifsonia</taxon>
    </lineage>
</organism>
<dbReference type="Gene3D" id="3.30.420.40">
    <property type="match status" value="2"/>
</dbReference>
<evidence type="ECO:0000313" key="2">
    <source>
        <dbReference type="EMBL" id="GLJ77511.1"/>
    </source>
</evidence>
<dbReference type="Proteomes" id="UP001142372">
    <property type="component" value="Unassembled WGS sequence"/>
</dbReference>
<comment type="similarity">
    <text evidence="1">Belongs to the ROK (NagC/XylR) family.</text>
</comment>
<dbReference type="InterPro" id="IPR036388">
    <property type="entry name" value="WH-like_DNA-bd_sf"/>
</dbReference>